<keyword evidence="2" id="KW-1185">Reference proteome</keyword>
<comment type="caution">
    <text evidence="1">The sequence shown here is derived from an EMBL/GenBank/DDBJ whole genome shotgun (WGS) entry which is preliminary data.</text>
</comment>
<evidence type="ECO:0000313" key="2">
    <source>
        <dbReference type="Proteomes" id="UP001478862"/>
    </source>
</evidence>
<accession>A0ABV1MWV3</accession>
<organism evidence="1 2">
    <name type="scientific">Lysinibacillus zambalensis</name>
    <dbReference type="NCBI Taxonomy" id="3160866"/>
    <lineage>
        <taxon>Bacteria</taxon>
        <taxon>Bacillati</taxon>
        <taxon>Bacillota</taxon>
        <taxon>Bacilli</taxon>
        <taxon>Bacillales</taxon>
        <taxon>Bacillaceae</taxon>
        <taxon>Lysinibacillus</taxon>
    </lineage>
</organism>
<dbReference type="Proteomes" id="UP001478862">
    <property type="component" value="Unassembled WGS sequence"/>
</dbReference>
<protein>
    <submittedName>
        <fullName evidence="1">Uncharacterized protein</fullName>
    </submittedName>
</protein>
<evidence type="ECO:0000313" key="1">
    <source>
        <dbReference type="EMBL" id="MEQ6356039.1"/>
    </source>
</evidence>
<dbReference type="EMBL" id="JBEGDG010000011">
    <property type="protein sequence ID" value="MEQ6356039.1"/>
    <property type="molecule type" value="Genomic_DNA"/>
</dbReference>
<reference evidence="1 2" key="1">
    <citation type="submission" date="2024-06" db="EMBL/GenBank/DDBJ databases">
        <title>Lysinibacillus zambalefons sp. nov., a Novel Firmicute Isolated from the Poon Bato Zambales Hyperalkaline Spring.</title>
        <authorList>
            <person name="Aja J.A."/>
            <person name="Lazaro J.E.H."/>
            <person name="Llorin L.D."/>
            <person name="Lim K.R."/>
            <person name="Teodosio J."/>
            <person name="Dalisay D.S."/>
        </authorList>
    </citation>
    <scope>NUCLEOTIDE SEQUENCE [LARGE SCALE GENOMIC DNA]</scope>
    <source>
        <strain evidence="1 2">M3</strain>
    </source>
</reference>
<proteinExistence type="predicted"/>
<sequence length="61" mass="6955">MTYFKYSGDGSEYLESINSKYDSSKDKLYFEQGFLTESATTSLENDFNAIVRAMFSGDKIL</sequence>
<name>A0ABV1MWV3_9BACI</name>
<dbReference type="RefSeq" id="WP_349660549.1">
    <property type="nucleotide sequence ID" value="NZ_JBEGDG010000011.1"/>
</dbReference>
<gene>
    <name evidence="1" type="ORF">ABNX05_15530</name>
</gene>